<dbReference type="AlphaFoldDB" id="A0A068RCI0"/>
<evidence type="ECO:0000313" key="1">
    <source>
        <dbReference type="EMBL" id="CDG48705.1"/>
    </source>
</evidence>
<organism evidence="1">
    <name type="scientific">Serratia symbiotica SCt-VLC</name>
    <dbReference type="NCBI Taxonomy" id="1347341"/>
    <lineage>
        <taxon>Bacteria</taxon>
        <taxon>Pseudomonadati</taxon>
        <taxon>Pseudomonadota</taxon>
        <taxon>Gammaproteobacteria</taxon>
        <taxon>Enterobacterales</taxon>
        <taxon>Yersiniaceae</taxon>
        <taxon>Serratia</taxon>
        <taxon>Serratia symbiotica</taxon>
    </lineage>
</organism>
<name>A0A068RCI0_9GAMM</name>
<dbReference type="EMBL" id="FR904237">
    <property type="protein sequence ID" value="CDG48705.1"/>
    <property type="molecule type" value="Genomic_DNA"/>
</dbReference>
<reference evidence="1" key="2">
    <citation type="journal article" date="2014" name="Genome Biol. Evol.">
        <title>Settling down: the genome of Serratia symbiotica from the aphid Cinara tujafilina zooms in on the process of accommodation to a cooperative intracellular life.</title>
        <authorList>
            <person name="Manzano-Marin A."/>
            <person name="Latorre A."/>
        </authorList>
    </citation>
    <scope>NUCLEOTIDE SEQUENCE</scope>
    <source>
        <strain evidence="1">SCt-VLC</strain>
    </source>
</reference>
<sequence>MQKERWEPYEIQFLCEVAGTMPVHIIAEKLERSPSAIHSKVEYLGVRLTSSKKAQPWTDEELSLITSGQYSNQEIAEKTGRTAKCIYDKRLRLRNKVA</sequence>
<reference evidence="1" key="1">
    <citation type="submission" date="2013-06" db="EMBL/GenBank/DDBJ databases">
        <authorList>
            <person name="Mazano-Marin A."/>
        </authorList>
    </citation>
    <scope>NUCLEOTIDE SEQUENCE</scope>
    <source>
        <strain evidence="1">SCt-VLC</strain>
    </source>
</reference>
<protein>
    <submittedName>
        <fullName evidence="1">Uncharacterized protein</fullName>
    </submittedName>
</protein>
<accession>A0A068RCI0</accession>
<gene>
    <name evidence="1" type="ORF">SCTVLC_2032</name>
</gene>
<dbReference type="OrthoDB" id="6627934at2"/>
<proteinExistence type="predicted"/>
<dbReference type="RefSeq" id="WP_061770805.1">
    <property type="nucleotide sequence ID" value="NZ_FR904237.1"/>
</dbReference>